<dbReference type="InterPro" id="IPR012951">
    <property type="entry name" value="BBE"/>
</dbReference>
<protein>
    <recommendedName>
        <fullName evidence="6">FAD-binding PCMH-type domain-containing protein</fullName>
    </recommendedName>
</protein>
<evidence type="ECO:0000256" key="5">
    <source>
        <dbReference type="ARBA" id="ARBA00023002"/>
    </source>
</evidence>
<keyword evidence="4" id="KW-0274">FAD</keyword>
<keyword evidence="8" id="KW-1185">Reference proteome</keyword>
<dbReference type="GO" id="GO:0016491">
    <property type="term" value="F:oxidoreductase activity"/>
    <property type="evidence" value="ECO:0007669"/>
    <property type="project" value="UniProtKB-KW"/>
</dbReference>
<dbReference type="Pfam" id="PF08031">
    <property type="entry name" value="BBE"/>
    <property type="match status" value="1"/>
</dbReference>
<evidence type="ECO:0000256" key="2">
    <source>
        <dbReference type="ARBA" id="ARBA00005466"/>
    </source>
</evidence>
<dbReference type="InterPro" id="IPR050416">
    <property type="entry name" value="FAD-linked_Oxidoreductase"/>
</dbReference>
<dbReference type="GO" id="GO:0071949">
    <property type="term" value="F:FAD binding"/>
    <property type="evidence" value="ECO:0007669"/>
    <property type="project" value="InterPro"/>
</dbReference>
<dbReference type="Gene3D" id="3.30.465.10">
    <property type="match status" value="1"/>
</dbReference>
<keyword evidence="3" id="KW-0285">Flavoprotein</keyword>
<accession>A0A0C3FHK8</accession>
<dbReference type="PANTHER" id="PTHR42973:SF39">
    <property type="entry name" value="FAD-BINDING PCMH-TYPE DOMAIN-CONTAINING PROTEIN"/>
    <property type="match status" value="1"/>
</dbReference>
<dbReference type="Gene3D" id="3.30.43.10">
    <property type="entry name" value="Uridine Diphospho-n-acetylenolpyruvylglucosamine Reductase, domain 2"/>
    <property type="match status" value="1"/>
</dbReference>
<evidence type="ECO:0000256" key="3">
    <source>
        <dbReference type="ARBA" id="ARBA00022630"/>
    </source>
</evidence>
<evidence type="ECO:0000259" key="6">
    <source>
        <dbReference type="PROSITE" id="PS51387"/>
    </source>
</evidence>
<dbReference type="AlphaFoldDB" id="A0A0C3FHK8"/>
<reference evidence="8" key="2">
    <citation type="submission" date="2015-01" db="EMBL/GenBank/DDBJ databases">
        <title>Evolutionary Origins and Diversification of the Mycorrhizal Mutualists.</title>
        <authorList>
            <consortium name="DOE Joint Genome Institute"/>
            <consortium name="Mycorrhizal Genomics Consortium"/>
            <person name="Kohler A."/>
            <person name="Kuo A."/>
            <person name="Nagy L.G."/>
            <person name="Floudas D."/>
            <person name="Copeland A."/>
            <person name="Barry K.W."/>
            <person name="Cichocki N."/>
            <person name="Veneault-Fourrey C."/>
            <person name="LaButti K."/>
            <person name="Lindquist E.A."/>
            <person name="Lipzen A."/>
            <person name="Lundell T."/>
            <person name="Morin E."/>
            <person name="Murat C."/>
            <person name="Riley R."/>
            <person name="Ohm R."/>
            <person name="Sun H."/>
            <person name="Tunlid A."/>
            <person name="Henrissat B."/>
            <person name="Grigoriev I.V."/>
            <person name="Hibbett D.S."/>
            <person name="Martin F."/>
        </authorList>
    </citation>
    <scope>NUCLEOTIDE SEQUENCE [LARGE SCALE GENOMIC DNA]</scope>
    <source>
        <strain evidence="8">F 1598</strain>
    </source>
</reference>
<dbReference type="InterPro" id="IPR016166">
    <property type="entry name" value="FAD-bd_PCMH"/>
</dbReference>
<feature type="domain" description="FAD-binding PCMH-type" evidence="6">
    <location>
        <begin position="33"/>
        <end position="205"/>
    </location>
</feature>
<gene>
    <name evidence="7" type="ORF">PILCRDRAFT_818891</name>
</gene>
<evidence type="ECO:0000313" key="8">
    <source>
        <dbReference type="Proteomes" id="UP000054166"/>
    </source>
</evidence>
<evidence type="ECO:0000256" key="4">
    <source>
        <dbReference type="ARBA" id="ARBA00022827"/>
    </source>
</evidence>
<dbReference type="InterPro" id="IPR006094">
    <property type="entry name" value="Oxid_FAD_bind_N"/>
</dbReference>
<keyword evidence="5" id="KW-0560">Oxidoreductase</keyword>
<dbReference type="InterPro" id="IPR016169">
    <property type="entry name" value="FAD-bd_PCMH_sub2"/>
</dbReference>
<dbReference type="PANTHER" id="PTHR42973">
    <property type="entry name" value="BINDING OXIDOREDUCTASE, PUTATIVE (AFU_ORTHOLOGUE AFUA_1G17690)-RELATED"/>
    <property type="match status" value="1"/>
</dbReference>
<proteinExistence type="inferred from homology"/>
<dbReference type="InParanoid" id="A0A0C3FHK8"/>
<dbReference type="EMBL" id="KN832989">
    <property type="protein sequence ID" value="KIM83880.1"/>
    <property type="molecule type" value="Genomic_DNA"/>
</dbReference>
<dbReference type="OrthoDB" id="415825at2759"/>
<dbReference type="PROSITE" id="PS51387">
    <property type="entry name" value="FAD_PCMH"/>
    <property type="match status" value="1"/>
</dbReference>
<dbReference type="InterPro" id="IPR036318">
    <property type="entry name" value="FAD-bd_PCMH-like_sf"/>
</dbReference>
<evidence type="ECO:0000256" key="1">
    <source>
        <dbReference type="ARBA" id="ARBA00001974"/>
    </source>
</evidence>
<dbReference type="Proteomes" id="UP000054166">
    <property type="component" value="Unassembled WGS sequence"/>
</dbReference>
<comment type="cofactor">
    <cofactor evidence="1">
        <name>FAD</name>
        <dbReference type="ChEBI" id="CHEBI:57692"/>
    </cofactor>
</comment>
<dbReference type="Gene3D" id="3.40.462.20">
    <property type="match status" value="1"/>
</dbReference>
<name>A0A0C3FHK8_PILCF</name>
<dbReference type="Pfam" id="PF01565">
    <property type="entry name" value="FAD_binding_4"/>
    <property type="match status" value="1"/>
</dbReference>
<comment type="similarity">
    <text evidence="2">Belongs to the oxygen-dependent FAD-linked oxidoreductase family.</text>
</comment>
<dbReference type="InterPro" id="IPR016167">
    <property type="entry name" value="FAD-bd_PCMH_sub1"/>
</dbReference>
<organism evidence="7 8">
    <name type="scientific">Piloderma croceum (strain F 1598)</name>
    <dbReference type="NCBI Taxonomy" id="765440"/>
    <lineage>
        <taxon>Eukaryota</taxon>
        <taxon>Fungi</taxon>
        <taxon>Dikarya</taxon>
        <taxon>Basidiomycota</taxon>
        <taxon>Agaricomycotina</taxon>
        <taxon>Agaricomycetes</taxon>
        <taxon>Agaricomycetidae</taxon>
        <taxon>Atheliales</taxon>
        <taxon>Atheliaceae</taxon>
        <taxon>Piloderma</taxon>
    </lineage>
</organism>
<reference evidence="7 8" key="1">
    <citation type="submission" date="2014-04" db="EMBL/GenBank/DDBJ databases">
        <authorList>
            <consortium name="DOE Joint Genome Institute"/>
            <person name="Kuo A."/>
            <person name="Tarkka M."/>
            <person name="Buscot F."/>
            <person name="Kohler A."/>
            <person name="Nagy L.G."/>
            <person name="Floudas D."/>
            <person name="Copeland A."/>
            <person name="Barry K.W."/>
            <person name="Cichocki N."/>
            <person name="Veneault-Fourrey C."/>
            <person name="LaButti K."/>
            <person name="Lindquist E.A."/>
            <person name="Lipzen A."/>
            <person name="Lundell T."/>
            <person name="Morin E."/>
            <person name="Murat C."/>
            <person name="Sun H."/>
            <person name="Tunlid A."/>
            <person name="Henrissat B."/>
            <person name="Grigoriev I.V."/>
            <person name="Hibbett D.S."/>
            <person name="Martin F."/>
            <person name="Nordberg H.P."/>
            <person name="Cantor M.N."/>
            <person name="Hua S.X."/>
        </authorList>
    </citation>
    <scope>NUCLEOTIDE SEQUENCE [LARGE SCALE GENOMIC DNA]</scope>
    <source>
        <strain evidence="7 8">F 1598</strain>
    </source>
</reference>
<evidence type="ECO:0000313" key="7">
    <source>
        <dbReference type="EMBL" id="KIM83880.1"/>
    </source>
</evidence>
<dbReference type="STRING" id="765440.A0A0C3FHK8"/>
<sequence>MSSLESFRQTFKGDIVTPSDADYNKAIARWAINAERKAKIVAFVKDAADVSSALKYAKANELPVAVRGGGHSASGASSSEGGLVIDLSRHLGGVRVDAEKKLGYIGGGAIWETVDKAAIAHGLATVGGTVNHTGVGGLILGGGIGWLCGSHGLAIDNLVQATIVTADGSIVTASETSNPDLFWGIRGGGGNFGVCTEFVQKLHPQRASVFAGPMIFSLPRPNAQDTPEKQVATLKKSTELLKNIITATQKWWADGPSEKEGMIQVSRCGNDGSPCIIAFVFYNGSVEEGQAAFKFMFDLKPLVARVGEMPYEKLNGVQNAQLQHGDAHYMKGVTQTKLPVKAFQSILDLVVPVSRKEDEPELAVIAEYHGLKKMLSVPAEATAFRRVPGNNVLLLATWKKQNEENTKLAYDGIRSLVDLIASSDTGGSTGYGNYNDEEVPEGVAKDRSVALFGESYPKLQALKKKYDPENVFSRWFKITPA</sequence>
<dbReference type="SUPFAM" id="SSF56176">
    <property type="entry name" value="FAD-binding/transporter-associated domain-like"/>
    <property type="match status" value="1"/>
</dbReference>
<dbReference type="HOGENOM" id="CLU_018354_10_0_1"/>